<accession>A0A545T800</accession>
<dbReference type="SUPFAM" id="SSF56003">
    <property type="entry name" value="Molybdenum cofactor-binding domain"/>
    <property type="match status" value="1"/>
</dbReference>
<evidence type="ECO:0000256" key="2">
    <source>
        <dbReference type="ARBA" id="ARBA00022723"/>
    </source>
</evidence>
<evidence type="ECO:0000259" key="5">
    <source>
        <dbReference type="PROSITE" id="PS51085"/>
    </source>
</evidence>
<sequence>MNVVLSFSLNGEPTRLEAPPAERLTKLLRERLGKTGTKVGCDAGDCGACTVLIDGEPVCACMTASAQVEGRAVTTIEGLAANGALSKLQQSMLHHGAAQCGICTPGIIVSAAALLEKTPKPSEEEVKDALGGVLCRCTGYRKIISAVMEASDFAIAPLRSNSGAAVGARLNRVDGEAKVRGTEIFGADTGLSESLLIRVIRSPHHRAAFIFHDLEAYVSSHPGVEMVLTAADVPGKNNFGVIPPFADQPVFAENETRFRGEAVAAVVGTPTAIEGLDLEDFPVEWQELPHSLTPEDALAESAPQLHPNRPGNRMAVGRVRCGDIAAGFDAAAASVEGSFSTGYIEHAYIEPEAGMARRIGDRLEIEVCTQAPYMNRDEIAAILNVAPEQVRVIPTAVGGGFGSKLDLSTHPFLAIAAWKLGRPVRMVYTRGESMASTTKRHPSQITAKIGATRDGKLCAMKFDGIFNTGAYASWGPTVANRVPVHASGPYRIPNYEAVAQGIHSNGPVSGAFRGFGVPQSAIAQESLFDELADELAMDRLEFRIINALENGVPTVTGQVFGQGCGAKKCLEALRSRWRDARDKAAACNADPRNAGLKRGVGLSGLWYGCGNTSLPNPSTIQVGLKADGRLVLFNGAVDIGQGANTVIAQICADAIGLPVEAMDFVNDDTDLTSDAGKTSASRQTFISGKAAFLAGESLREKLLRFANVSSDARLWLDGDHLLADDDDGSHRIALSGLASDGEGFVAMGEGTFDPPTSPLDENGQGEPYAAYGYGAQMMELEVDEALGTVKLIKLTAVHDVGRAINPTLIEGQIEGGSAQGIGLALMEEFIPGRSENLHDYLIPTIGDIPQIESVVLEEPDLHGPYGAKGLGEHVLVATAPAILNAIRDATGASIRNLPATPDKVHAALRAREKKQVSNGSG</sequence>
<evidence type="ECO:0000256" key="3">
    <source>
        <dbReference type="ARBA" id="ARBA00023002"/>
    </source>
</evidence>
<dbReference type="InterPro" id="IPR016208">
    <property type="entry name" value="Ald_Oxase/xanthine_DH-like"/>
</dbReference>
<name>A0A545T800_9PROT</name>
<dbReference type="OrthoDB" id="8428274at2"/>
<dbReference type="InterPro" id="IPR036010">
    <property type="entry name" value="2Fe-2S_ferredoxin-like_sf"/>
</dbReference>
<dbReference type="GO" id="GO:0005506">
    <property type="term" value="F:iron ion binding"/>
    <property type="evidence" value="ECO:0007669"/>
    <property type="project" value="InterPro"/>
</dbReference>
<keyword evidence="7" id="KW-1185">Reference proteome</keyword>
<dbReference type="Pfam" id="PF01315">
    <property type="entry name" value="Ald_Xan_dh_C"/>
    <property type="match status" value="1"/>
</dbReference>
<dbReference type="Pfam" id="PF20256">
    <property type="entry name" value="MoCoBD_2"/>
    <property type="match status" value="1"/>
</dbReference>
<dbReference type="InterPro" id="IPR008274">
    <property type="entry name" value="AldOxase/xan_DH_MoCoBD1"/>
</dbReference>
<dbReference type="SMART" id="SM01008">
    <property type="entry name" value="Ald_Xan_dh_C"/>
    <property type="match status" value="1"/>
</dbReference>
<dbReference type="InterPro" id="IPR036884">
    <property type="entry name" value="2Fe-2S-bd_dom_sf"/>
</dbReference>
<dbReference type="InterPro" id="IPR000674">
    <property type="entry name" value="Ald_Oxase/Xan_DH_a/b"/>
</dbReference>
<dbReference type="GO" id="GO:0051537">
    <property type="term" value="F:2 iron, 2 sulfur cluster binding"/>
    <property type="evidence" value="ECO:0007669"/>
    <property type="project" value="InterPro"/>
</dbReference>
<keyword evidence="2" id="KW-0479">Metal-binding</keyword>
<comment type="similarity">
    <text evidence="1">Belongs to the xanthine dehydrogenase family.</text>
</comment>
<dbReference type="InterPro" id="IPR001041">
    <property type="entry name" value="2Fe-2S_ferredoxin-type"/>
</dbReference>
<dbReference type="PANTHER" id="PTHR11908:SF157">
    <property type="entry name" value="XANTHINE DEHYDROGENASE SUBUNIT D-RELATED"/>
    <property type="match status" value="1"/>
</dbReference>
<protein>
    <submittedName>
        <fullName evidence="6">Molybdopterin-dependent oxidoreductase</fullName>
    </submittedName>
</protein>
<organism evidence="6 7">
    <name type="scientific">Denitrobaculum tricleocarpae</name>
    <dbReference type="NCBI Taxonomy" id="2591009"/>
    <lineage>
        <taxon>Bacteria</taxon>
        <taxon>Pseudomonadati</taxon>
        <taxon>Pseudomonadota</taxon>
        <taxon>Alphaproteobacteria</taxon>
        <taxon>Rhodospirillales</taxon>
        <taxon>Rhodospirillaceae</taxon>
        <taxon>Denitrobaculum</taxon>
    </lineage>
</organism>
<dbReference type="GO" id="GO:0016491">
    <property type="term" value="F:oxidoreductase activity"/>
    <property type="evidence" value="ECO:0007669"/>
    <property type="project" value="UniProtKB-KW"/>
</dbReference>
<dbReference type="RefSeq" id="WP_142899253.1">
    <property type="nucleotide sequence ID" value="NZ_ML660062.1"/>
</dbReference>
<keyword evidence="4" id="KW-0408">Iron</keyword>
<dbReference type="InterPro" id="IPR037165">
    <property type="entry name" value="AldOxase/xan_DH_Mopterin-bd_sf"/>
</dbReference>
<dbReference type="Gene3D" id="1.10.150.120">
    <property type="entry name" value="[2Fe-2S]-binding domain"/>
    <property type="match status" value="1"/>
</dbReference>
<dbReference type="CDD" id="cd00207">
    <property type="entry name" value="fer2"/>
    <property type="match status" value="1"/>
</dbReference>
<dbReference type="InterPro" id="IPR006058">
    <property type="entry name" value="2Fe2S_fd_BS"/>
</dbReference>
<evidence type="ECO:0000256" key="1">
    <source>
        <dbReference type="ARBA" id="ARBA00006849"/>
    </source>
</evidence>
<evidence type="ECO:0000313" key="6">
    <source>
        <dbReference type="EMBL" id="TQV73354.1"/>
    </source>
</evidence>
<dbReference type="Gene3D" id="3.30.365.10">
    <property type="entry name" value="Aldehyde oxidase/xanthine dehydrogenase, molybdopterin binding domain"/>
    <property type="match status" value="4"/>
</dbReference>
<dbReference type="Gene3D" id="3.10.20.30">
    <property type="match status" value="1"/>
</dbReference>
<comment type="caution">
    <text evidence="6">The sequence shown here is derived from an EMBL/GenBank/DDBJ whole genome shotgun (WGS) entry which is preliminary data.</text>
</comment>
<dbReference type="Pfam" id="PF01799">
    <property type="entry name" value="Fer2_2"/>
    <property type="match status" value="1"/>
</dbReference>
<dbReference type="SUPFAM" id="SSF54665">
    <property type="entry name" value="CO dehydrogenase molybdoprotein N-domain-like"/>
    <property type="match status" value="1"/>
</dbReference>
<dbReference type="Gene3D" id="3.90.1170.50">
    <property type="entry name" value="Aldehyde oxidase/xanthine dehydrogenase, a/b hammerhead"/>
    <property type="match status" value="1"/>
</dbReference>
<dbReference type="Pfam" id="PF00111">
    <property type="entry name" value="Fer2"/>
    <property type="match status" value="1"/>
</dbReference>
<dbReference type="PROSITE" id="PS00197">
    <property type="entry name" value="2FE2S_FER_1"/>
    <property type="match status" value="1"/>
</dbReference>
<dbReference type="InterPro" id="IPR036856">
    <property type="entry name" value="Ald_Oxase/Xan_DH_a/b_sf"/>
</dbReference>
<dbReference type="EMBL" id="VHSH01000011">
    <property type="protein sequence ID" value="TQV73354.1"/>
    <property type="molecule type" value="Genomic_DNA"/>
</dbReference>
<dbReference type="Pfam" id="PF02738">
    <property type="entry name" value="MoCoBD_1"/>
    <property type="match status" value="1"/>
</dbReference>
<feature type="domain" description="2Fe-2S ferredoxin-type" evidence="5">
    <location>
        <begin position="3"/>
        <end position="79"/>
    </location>
</feature>
<dbReference type="PANTHER" id="PTHR11908">
    <property type="entry name" value="XANTHINE DEHYDROGENASE"/>
    <property type="match status" value="1"/>
</dbReference>
<evidence type="ECO:0000313" key="7">
    <source>
        <dbReference type="Proteomes" id="UP000315252"/>
    </source>
</evidence>
<proteinExistence type="inferred from homology"/>
<evidence type="ECO:0000256" key="4">
    <source>
        <dbReference type="ARBA" id="ARBA00023004"/>
    </source>
</evidence>
<dbReference type="InterPro" id="IPR012675">
    <property type="entry name" value="Beta-grasp_dom_sf"/>
</dbReference>
<dbReference type="SUPFAM" id="SSF54292">
    <property type="entry name" value="2Fe-2S ferredoxin-like"/>
    <property type="match status" value="1"/>
</dbReference>
<reference evidence="6 7" key="1">
    <citation type="submission" date="2019-06" db="EMBL/GenBank/DDBJ databases">
        <title>Whole genome sequence for Rhodospirillaceae sp. R148.</title>
        <authorList>
            <person name="Wang G."/>
        </authorList>
    </citation>
    <scope>NUCLEOTIDE SEQUENCE [LARGE SCALE GENOMIC DNA]</scope>
    <source>
        <strain evidence="6 7">R148</strain>
    </source>
</reference>
<dbReference type="InterPro" id="IPR002888">
    <property type="entry name" value="2Fe-2S-bd"/>
</dbReference>
<dbReference type="SUPFAM" id="SSF47741">
    <property type="entry name" value="CO dehydrogenase ISP C-domain like"/>
    <property type="match status" value="1"/>
</dbReference>
<gene>
    <name evidence="6" type="ORF">FKG95_25400</name>
</gene>
<dbReference type="Proteomes" id="UP000315252">
    <property type="component" value="Unassembled WGS sequence"/>
</dbReference>
<dbReference type="PROSITE" id="PS51085">
    <property type="entry name" value="2FE2S_FER_2"/>
    <property type="match status" value="1"/>
</dbReference>
<keyword evidence="3" id="KW-0560">Oxidoreductase</keyword>
<dbReference type="InterPro" id="IPR046867">
    <property type="entry name" value="AldOxase/xan_DH_MoCoBD2"/>
</dbReference>
<dbReference type="AlphaFoldDB" id="A0A545T800"/>